<sequence length="90" mass="9392">MLAELAGFLVDFIGVCLRGAFGRNAKGQPDPDNPTNRWAIFAASVVLAAILALIGSFLAMIFANSFTAVLATAGVILCLGLFASFRAVFP</sequence>
<proteinExistence type="predicted"/>
<evidence type="ECO:0000313" key="2">
    <source>
        <dbReference type="EMBL" id="GAA5511107.1"/>
    </source>
</evidence>
<dbReference type="EMBL" id="BAABRO010000036">
    <property type="protein sequence ID" value="GAA5511107.1"/>
    <property type="molecule type" value="Genomic_DNA"/>
</dbReference>
<protein>
    <submittedName>
        <fullName evidence="2">Uncharacterized protein</fullName>
    </submittedName>
</protein>
<gene>
    <name evidence="2" type="ORF">Rcae01_06620</name>
</gene>
<evidence type="ECO:0000313" key="3">
    <source>
        <dbReference type="Proteomes" id="UP001416858"/>
    </source>
</evidence>
<evidence type="ECO:0000256" key="1">
    <source>
        <dbReference type="SAM" id="Phobius"/>
    </source>
</evidence>
<dbReference type="Proteomes" id="UP001416858">
    <property type="component" value="Unassembled WGS sequence"/>
</dbReference>
<keyword evidence="1" id="KW-0812">Transmembrane</keyword>
<comment type="caution">
    <text evidence="2">The sequence shown here is derived from an EMBL/GenBank/DDBJ whole genome shotgun (WGS) entry which is preliminary data.</text>
</comment>
<name>A0ABP9W157_9BACT</name>
<accession>A0ABP9W157</accession>
<organism evidence="2 3">
    <name type="scientific">Novipirellula caenicola</name>
    <dbReference type="NCBI Taxonomy" id="1536901"/>
    <lineage>
        <taxon>Bacteria</taxon>
        <taxon>Pseudomonadati</taxon>
        <taxon>Planctomycetota</taxon>
        <taxon>Planctomycetia</taxon>
        <taxon>Pirellulales</taxon>
        <taxon>Pirellulaceae</taxon>
        <taxon>Novipirellula</taxon>
    </lineage>
</organism>
<keyword evidence="3" id="KW-1185">Reference proteome</keyword>
<feature type="transmembrane region" description="Helical" evidence="1">
    <location>
        <begin position="69"/>
        <end position="89"/>
    </location>
</feature>
<keyword evidence="1" id="KW-1133">Transmembrane helix</keyword>
<feature type="transmembrane region" description="Helical" evidence="1">
    <location>
        <begin position="38"/>
        <end position="62"/>
    </location>
</feature>
<keyword evidence="1" id="KW-0472">Membrane</keyword>
<reference evidence="2 3" key="1">
    <citation type="submission" date="2024-02" db="EMBL/GenBank/DDBJ databases">
        <title>Rhodopirellula caenicola NBRC 110016.</title>
        <authorList>
            <person name="Ichikawa N."/>
            <person name="Katano-Makiyama Y."/>
            <person name="Hidaka K."/>
        </authorList>
    </citation>
    <scope>NUCLEOTIDE SEQUENCE [LARGE SCALE GENOMIC DNA]</scope>
    <source>
        <strain evidence="2 3">NBRC 110016</strain>
    </source>
</reference>